<evidence type="ECO:0000313" key="1">
    <source>
        <dbReference type="EMBL" id="SFV31213.1"/>
    </source>
</evidence>
<dbReference type="STRING" id="429728.SAMN05216456_1270"/>
<name>A0A1I7N9F5_9HYPH</name>
<proteinExistence type="predicted"/>
<dbReference type="Proteomes" id="UP000199074">
    <property type="component" value="Unassembled WGS sequence"/>
</dbReference>
<dbReference type="AlphaFoldDB" id="A0A1I7N9F5"/>
<accession>A0A1I7N9F5</accession>
<gene>
    <name evidence="1" type="ORF">SAMN05216456_1270</name>
</gene>
<dbReference type="RefSeq" id="WP_092422358.1">
    <property type="nucleotide sequence ID" value="NZ_FPCK01000001.1"/>
</dbReference>
<sequence length="73" mass="8190">MTHRGAGTEHVSTERLEKAVHAMAYIVLRHGEKYGPLLDRLADDLEARTRAPSARDRARQILAAMTREVSQHA</sequence>
<keyword evidence="2" id="KW-1185">Reference proteome</keyword>
<dbReference type="EMBL" id="FPCK01000001">
    <property type="protein sequence ID" value="SFV31213.1"/>
    <property type="molecule type" value="Genomic_DNA"/>
</dbReference>
<protein>
    <submittedName>
        <fullName evidence="1">Uncharacterized protein</fullName>
    </submittedName>
</protein>
<organism evidence="1 2">
    <name type="scientific">Devosia crocina</name>
    <dbReference type="NCBI Taxonomy" id="429728"/>
    <lineage>
        <taxon>Bacteria</taxon>
        <taxon>Pseudomonadati</taxon>
        <taxon>Pseudomonadota</taxon>
        <taxon>Alphaproteobacteria</taxon>
        <taxon>Hyphomicrobiales</taxon>
        <taxon>Devosiaceae</taxon>
        <taxon>Devosia</taxon>
    </lineage>
</organism>
<evidence type="ECO:0000313" key="2">
    <source>
        <dbReference type="Proteomes" id="UP000199074"/>
    </source>
</evidence>
<reference evidence="1 2" key="1">
    <citation type="submission" date="2016-10" db="EMBL/GenBank/DDBJ databases">
        <authorList>
            <person name="de Groot N.N."/>
        </authorList>
    </citation>
    <scope>NUCLEOTIDE SEQUENCE [LARGE SCALE GENOMIC DNA]</scope>
    <source>
        <strain evidence="1 2">IPL20</strain>
    </source>
</reference>